<sequence>MPFGIGKKDKGGDLDSQKASLFGKSSKTSSQAPASQSANPYANPPPASDPYAQKPSNPYATQARSNDPYAQSQSSLTQPPTSSFGSLTLNSERGPSPAYGGPPNGAPNRYEKSPVPPGGYGGGAPRYQNTGGQGPAGGYGSDPYGNGQSRHGAGGYGGLGRSNSQDTVSTDAGRNALFGDAASRAKQSAPSQPPSYGQGQDSSYSNTGGYDSTETPGGYGAEKELTAEEQEEQDVQAAKDQIRFIKQQDVASTRNARRIAEQAEAIGRETLARLGAQGERIHNTERNLDSASNQNVLAREKAAELKTLNRSMFAVHVANPFLAKKRAAAADQLALEKNQDMRRTQEATNAEASRSAQRQAETERTLRGSGSTTLKQSLANRGKYQFEADSEDEAMENEIDENLEATFRGAQMLNRLGQAMGNEIDSQNKHIDRIIKKTDKVDDEIAVNRARLERIR</sequence>
<dbReference type="Proteomes" id="UP001303373">
    <property type="component" value="Chromosome 8"/>
</dbReference>
<feature type="compositionally biased region" description="Polar residues" evidence="3">
    <location>
        <begin position="17"/>
        <end position="28"/>
    </location>
</feature>
<dbReference type="SMART" id="SM00397">
    <property type="entry name" value="t_SNARE"/>
    <property type="match status" value="2"/>
</dbReference>
<feature type="compositionally biased region" description="Polar residues" evidence="3">
    <location>
        <begin position="84"/>
        <end position="93"/>
    </location>
</feature>
<dbReference type="GO" id="GO:0006906">
    <property type="term" value="P:vesicle fusion"/>
    <property type="evidence" value="ECO:0007669"/>
    <property type="project" value="TreeGrafter"/>
</dbReference>
<dbReference type="GO" id="GO:0005886">
    <property type="term" value="C:plasma membrane"/>
    <property type="evidence" value="ECO:0007669"/>
    <property type="project" value="TreeGrafter"/>
</dbReference>
<feature type="compositionally biased region" description="Polar residues" evidence="3">
    <location>
        <begin position="161"/>
        <end position="172"/>
    </location>
</feature>
<evidence type="ECO:0000256" key="2">
    <source>
        <dbReference type="SAM" id="Coils"/>
    </source>
</evidence>
<dbReference type="GO" id="GO:0005484">
    <property type="term" value="F:SNAP receptor activity"/>
    <property type="evidence" value="ECO:0007669"/>
    <property type="project" value="TreeGrafter"/>
</dbReference>
<accession>A0AAQ3M7I0</accession>
<dbReference type="CDD" id="cd15857">
    <property type="entry name" value="SNARE_SEC9C"/>
    <property type="match status" value="1"/>
</dbReference>
<proteinExistence type="inferred from homology"/>
<evidence type="ECO:0000313" key="6">
    <source>
        <dbReference type="Proteomes" id="UP001303373"/>
    </source>
</evidence>
<dbReference type="PROSITE" id="PS50192">
    <property type="entry name" value="T_SNARE"/>
    <property type="match status" value="1"/>
</dbReference>
<dbReference type="EMBL" id="CP138587">
    <property type="protein sequence ID" value="WPH02392.1"/>
    <property type="molecule type" value="Genomic_DNA"/>
</dbReference>
<keyword evidence="6" id="KW-1185">Reference proteome</keyword>
<feature type="compositionally biased region" description="Low complexity" evidence="3">
    <location>
        <begin position="71"/>
        <end position="83"/>
    </location>
</feature>
<name>A0AAQ3M7I0_9PEZI</name>
<evidence type="ECO:0000256" key="1">
    <source>
        <dbReference type="ARBA" id="ARBA00009480"/>
    </source>
</evidence>
<reference evidence="5 6" key="1">
    <citation type="submission" date="2023-11" db="EMBL/GenBank/DDBJ databases">
        <title>An acidophilic fungus is an integral part of prey digestion in a carnivorous sundew plant.</title>
        <authorList>
            <person name="Tsai I.J."/>
        </authorList>
    </citation>
    <scope>NUCLEOTIDE SEQUENCE [LARGE SCALE GENOMIC DNA]</scope>
    <source>
        <strain evidence="5">169a</strain>
    </source>
</reference>
<evidence type="ECO:0000259" key="4">
    <source>
        <dbReference type="PROSITE" id="PS50192"/>
    </source>
</evidence>
<gene>
    <name evidence="5" type="ORF">R9X50_00525500</name>
</gene>
<protein>
    <recommendedName>
        <fullName evidence="4">t-SNARE coiled-coil homology domain-containing protein</fullName>
    </recommendedName>
</protein>
<dbReference type="SUPFAM" id="SSF58038">
    <property type="entry name" value="SNARE fusion complex"/>
    <property type="match status" value="2"/>
</dbReference>
<dbReference type="GO" id="GO:0006887">
    <property type="term" value="P:exocytosis"/>
    <property type="evidence" value="ECO:0007669"/>
    <property type="project" value="TreeGrafter"/>
</dbReference>
<feature type="coiled-coil region" evidence="2">
    <location>
        <begin position="281"/>
        <end position="308"/>
    </location>
</feature>
<feature type="region of interest" description="Disordered" evidence="3">
    <location>
        <begin position="339"/>
        <end position="380"/>
    </location>
</feature>
<feature type="compositionally biased region" description="Basic and acidic residues" evidence="3">
    <location>
        <begin position="1"/>
        <end position="16"/>
    </location>
</feature>
<dbReference type="GO" id="GO:0031201">
    <property type="term" value="C:SNARE complex"/>
    <property type="evidence" value="ECO:0007669"/>
    <property type="project" value="TreeGrafter"/>
</dbReference>
<feature type="compositionally biased region" description="Gly residues" evidence="3">
    <location>
        <begin position="131"/>
        <end position="140"/>
    </location>
</feature>
<feature type="compositionally biased region" description="Low complexity" evidence="3">
    <location>
        <begin position="29"/>
        <end position="41"/>
    </location>
</feature>
<keyword evidence="2" id="KW-0175">Coiled coil</keyword>
<feature type="compositionally biased region" description="Polar residues" evidence="3">
    <location>
        <begin position="368"/>
        <end position="379"/>
    </location>
</feature>
<dbReference type="GO" id="GO:0019905">
    <property type="term" value="F:syntaxin binding"/>
    <property type="evidence" value="ECO:0007669"/>
    <property type="project" value="TreeGrafter"/>
</dbReference>
<dbReference type="PANTHER" id="PTHR19305">
    <property type="entry name" value="SYNAPTOSOMAL ASSOCIATED PROTEIN"/>
    <property type="match status" value="1"/>
</dbReference>
<feature type="compositionally biased region" description="Polar residues" evidence="3">
    <location>
        <begin position="185"/>
        <end position="215"/>
    </location>
</feature>
<dbReference type="PANTHER" id="PTHR19305:SF9">
    <property type="entry name" value="SYNAPTOSOMAL-ASSOCIATED PROTEIN 29"/>
    <property type="match status" value="1"/>
</dbReference>
<dbReference type="InterPro" id="IPR000727">
    <property type="entry name" value="T_SNARE_dom"/>
</dbReference>
<feature type="domain" description="T-SNARE coiled-coil homology" evidence="4">
    <location>
        <begin position="393"/>
        <end position="455"/>
    </location>
</feature>
<dbReference type="Gene3D" id="1.20.5.110">
    <property type="match status" value="2"/>
</dbReference>
<feature type="compositionally biased region" description="Polar residues" evidence="3">
    <location>
        <begin position="346"/>
        <end position="359"/>
    </location>
</feature>
<evidence type="ECO:0000313" key="5">
    <source>
        <dbReference type="EMBL" id="WPH02392.1"/>
    </source>
</evidence>
<comment type="similarity">
    <text evidence="1">Belongs to the SNAP-25 family.</text>
</comment>
<dbReference type="CDD" id="cd15886">
    <property type="entry name" value="SNARE_SEC9N"/>
    <property type="match status" value="1"/>
</dbReference>
<organism evidence="5 6">
    <name type="scientific">Acrodontium crateriforme</name>
    <dbReference type="NCBI Taxonomy" id="150365"/>
    <lineage>
        <taxon>Eukaryota</taxon>
        <taxon>Fungi</taxon>
        <taxon>Dikarya</taxon>
        <taxon>Ascomycota</taxon>
        <taxon>Pezizomycotina</taxon>
        <taxon>Dothideomycetes</taxon>
        <taxon>Dothideomycetidae</taxon>
        <taxon>Mycosphaerellales</taxon>
        <taxon>Teratosphaeriaceae</taxon>
        <taxon>Acrodontium</taxon>
    </lineage>
</organism>
<feature type="region of interest" description="Disordered" evidence="3">
    <location>
        <begin position="1"/>
        <end position="240"/>
    </location>
</feature>
<feature type="compositionally biased region" description="Polar residues" evidence="3">
    <location>
        <begin position="54"/>
        <end position="70"/>
    </location>
</feature>
<evidence type="ECO:0000256" key="3">
    <source>
        <dbReference type="SAM" id="MobiDB-lite"/>
    </source>
</evidence>
<dbReference type="AlphaFoldDB" id="A0AAQ3M7I0"/>